<reference evidence="2" key="3">
    <citation type="journal article" date="2001" name="Genome Res.">
        <title>Genome evolution at the genus level: comparison of three complete genomes of hyperthermophilic archaea.</title>
        <authorList>
            <person name="Lecompte O."/>
            <person name="Ripp R."/>
            <person name="Puzos-Barbe V."/>
            <person name="Duprat S."/>
            <person name="Heilig R."/>
            <person name="Dietrich J."/>
            <person name="Thierry J.C."/>
            <person name="Poch O."/>
        </authorList>
    </citation>
    <scope>NUCLEOTIDE SEQUENCE</scope>
    <source>
        <strain evidence="2">Orsay</strain>
    </source>
</reference>
<dbReference type="EMBL" id="AJ248285">
    <property type="protein sequence ID" value="CAB49719.1"/>
    <property type="molecule type" value="Genomic_DNA"/>
</dbReference>
<dbReference type="PATRIC" id="fig|272844.11.peg.849"/>
<evidence type="ECO:0000313" key="2">
    <source>
        <dbReference type="EMBL" id="CAB49719.1"/>
    </source>
</evidence>
<dbReference type="OrthoDB" id="93300at2157"/>
<dbReference type="eggNOG" id="arCOG00710">
    <property type="taxonomic scope" value="Archaea"/>
</dbReference>
<dbReference type="PIR" id="F75125">
    <property type="entry name" value="F75125"/>
</dbReference>
<sequence length="156" mass="17867">MTSFMIDSTLIIEHLKGNPIARKILEVLIDSDVNVYINDVVASEVIFIYLKLTTGKSYLTLKKNPVIVRSVDKTSVYELLGMFKFLETNEFVFSIAKRLIDKYGLLPNDALILATAIFYRCDYLIALDSDYKEPCEAEKIRLISTKEELEKALHNH</sequence>
<reference evidence="2" key="1">
    <citation type="submission" date="1999-07" db="EMBL/GenBank/DDBJ databases">
        <authorList>
            <person name="Genoscope"/>
        </authorList>
    </citation>
    <scope>NUCLEOTIDE SEQUENCE</scope>
    <source>
        <strain evidence="2">Orsay</strain>
    </source>
</reference>
<dbReference type="KEGG" id="pab:PAB0550"/>
<reference evidence="2" key="2">
    <citation type="journal article" date="2000" name="J. Mol. Biol.">
        <title>Archaeal homologs of eukaryotic methylation guide small nucleolar RNAs: lessons from the Pyrococcus genomes.</title>
        <authorList>
            <person name="Gaspin C."/>
            <person name="Cavaille J."/>
            <person name="Erauso G."/>
        </authorList>
    </citation>
    <scope>NUCLEOTIDE SEQUENCE</scope>
    <source>
        <strain evidence="2">Orsay</strain>
    </source>
</reference>
<dbReference type="Pfam" id="PF01850">
    <property type="entry name" value="PIN"/>
    <property type="match status" value="1"/>
</dbReference>
<dbReference type="PANTHER" id="PTHR39677:SF4">
    <property type="entry name" value="RIBONUCLEASE VAPC6"/>
    <property type="match status" value="1"/>
</dbReference>
<keyword evidence="4" id="KW-1185">Reference proteome</keyword>
<evidence type="ECO:0000313" key="3">
    <source>
        <dbReference type="EMBL" id="CCE70205.1"/>
    </source>
</evidence>
<dbReference type="HOGENOM" id="CLU_134210_2_0_2"/>
<dbReference type="Proteomes" id="UP000009139">
    <property type="component" value="Chromosome"/>
</dbReference>
<dbReference type="Gene3D" id="3.40.50.1010">
    <property type="entry name" value="5'-nuclease"/>
    <property type="match status" value="1"/>
</dbReference>
<dbReference type="AlphaFoldDB" id="Q9V0I4"/>
<name>Q9V0I4_PYRAB</name>
<proteinExistence type="predicted"/>
<evidence type="ECO:0000313" key="4">
    <source>
        <dbReference type="Proteomes" id="UP000000810"/>
    </source>
</evidence>
<feature type="domain" description="PIN" evidence="1">
    <location>
        <begin position="2"/>
        <end position="133"/>
    </location>
</feature>
<dbReference type="InterPro" id="IPR002716">
    <property type="entry name" value="PIN_dom"/>
</dbReference>
<dbReference type="SUPFAM" id="SSF88723">
    <property type="entry name" value="PIN domain-like"/>
    <property type="match status" value="1"/>
</dbReference>
<accession>Q9V0I4</accession>
<dbReference type="EMBL" id="HE613800">
    <property type="protein sequence ID" value="CCE70205.1"/>
    <property type="molecule type" value="Genomic_DNA"/>
</dbReference>
<dbReference type="CDD" id="cd18677">
    <property type="entry name" value="PIN_MjVapC2-VapC6_like"/>
    <property type="match status" value="1"/>
</dbReference>
<gene>
    <name evidence="2" type="ordered locus">PAB0550</name>
</gene>
<protein>
    <submittedName>
        <fullName evidence="2 3">Nucleic acid-binding protein</fullName>
    </submittedName>
</protein>
<evidence type="ECO:0000259" key="1">
    <source>
        <dbReference type="SMART" id="SM00670"/>
    </source>
</evidence>
<dbReference type="PANTHER" id="PTHR39677">
    <property type="entry name" value="RIBONUCLEASE VAPC6"/>
    <property type="match status" value="1"/>
</dbReference>
<evidence type="ECO:0000313" key="5">
    <source>
        <dbReference type="Proteomes" id="UP000009139"/>
    </source>
</evidence>
<dbReference type="InterPro" id="IPR029060">
    <property type="entry name" value="PIN-like_dom_sf"/>
</dbReference>
<dbReference type="Proteomes" id="UP000000810">
    <property type="component" value="Chromosome"/>
</dbReference>
<reference evidence="2 4" key="4">
    <citation type="journal article" date="2003" name="Mol. Microbiol.">
        <title>An integrated analysis of the genome of the hyperthermophilic archaeon Pyrococcus abyssi.</title>
        <authorList>
            <person name="Cohen G."/>
            <person name="Barbe V."/>
            <person name="Flament D."/>
            <person name="Galperin M."/>
            <person name="Heilig R."/>
            <person name="Ripp R."/>
            <person name="Lecompte O."/>
            <person name="Prieur D."/>
            <person name="Poch O."/>
            <person name="Quellerou J."/>
            <person name="Thierry J.C."/>
            <person name="Van der Oost J."/>
            <person name="Weissenbach J."/>
            <person name="Zivanovic Y."/>
            <person name="Forterre P."/>
        </authorList>
    </citation>
    <scope>NUCLEOTIDE SEQUENCE [LARGE SCALE GENOMIC DNA]</scope>
    <source>
        <strain evidence="4">GE5 / Orsay</strain>
        <strain evidence="2">Orsay</strain>
    </source>
</reference>
<organism evidence="2 4">
    <name type="scientific">Pyrococcus abyssi (strain GE5 / Orsay)</name>
    <dbReference type="NCBI Taxonomy" id="272844"/>
    <lineage>
        <taxon>Archaea</taxon>
        <taxon>Methanobacteriati</taxon>
        <taxon>Methanobacteriota</taxon>
        <taxon>Thermococci</taxon>
        <taxon>Thermococcales</taxon>
        <taxon>Thermococcaceae</taxon>
        <taxon>Pyrococcus</taxon>
    </lineage>
</organism>
<reference evidence="3 5" key="5">
    <citation type="journal article" date="2012" name="Curr. Microbiol.">
        <title>Re-annotation of two hyperthermophilic archaea Pyrococcus abyssi GE5 and Pyrococcus furiosus DSM 3638.</title>
        <authorList>
            <person name="Gao J."/>
            <person name="Wang J."/>
        </authorList>
    </citation>
    <scope>GENOME REANNOTATION</scope>
    <source>
        <strain evidence="3">GE5</strain>
        <strain evidence="5">GE5 / Orsay</strain>
    </source>
</reference>
<dbReference type="SMART" id="SM00670">
    <property type="entry name" value="PINc"/>
    <property type="match status" value="1"/>
</dbReference>
<dbReference type="RefSeq" id="WP_010867927.1">
    <property type="nucleotide sequence ID" value="NC_000868.1"/>
</dbReference>